<dbReference type="FunFam" id="3.30.1490.180:FF:000002">
    <property type="entry name" value="DNA-directed RNA polymerase subunit"/>
    <property type="match status" value="1"/>
</dbReference>
<dbReference type="FunFam" id="2.40.40.20:FF:000019">
    <property type="entry name" value="DNA-directed RNA polymerase II subunit RPB1"/>
    <property type="match status" value="1"/>
</dbReference>
<dbReference type="FunFam" id="1.10.150.390:FF:000004">
    <property type="entry name" value="DNA-directed RNA polymerase subunit"/>
    <property type="match status" value="1"/>
</dbReference>
<dbReference type="KEGG" id="gsl:Gasu_04920"/>
<dbReference type="InterPro" id="IPR007083">
    <property type="entry name" value="RNA_pol_Rpb1_4"/>
</dbReference>
<evidence type="ECO:0000256" key="2">
    <source>
        <dbReference type="ARBA" id="ARBA00006460"/>
    </source>
</evidence>
<dbReference type="eggNOG" id="KOG0261">
    <property type="taxonomic scope" value="Eukaryota"/>
</dbReference>
<evidence type="ECO:0000256" key="9">
    <source>
        <dbReference type="ARBA" id="ARBA00022842"/>
    </source>
</evidence>
<evidence type="ECO:0000256" key="6">
    <source>
        <dbReference type="ARBA" id="ARBA00022695"/>
    </source>
</evidence>
<keyword evidence="10 13" id="KW-0804">Transcription</keyword>
<dbReference type="InterPro" id="IPR006592">
    <property type="entry name" value="RNA_pol_N"/>
</dbReference>
<evidence type="ECO:0000256" key="7">
    <source>
        <dbReference type="ARBA" id="ARBA00022723"/>
    </source>
</evidence>
<proteinExistence type="inferred from homology"/>
<gene>
    <name evidence="15" type="ORF">Gasu_04920</name>
</gene>
<dbReference type="Gene3D" id="1.10.132.30">
    <property type="match status" value="1"/>
</dbReference>
<dbReference type="InterPro" id="IPR007066">
    <property type="entry name" value="RNA_pol_Rpb1_3"/>
</dbReference>
<dbReference type="InterPro" id="IPR007080">
    <property type="entry name" value="RNA_pol_Rpb1_1"/>
</dbReference>
<keyword evidence="5 13" id="KW-0808">Transferase</keyword>
<dbReference type="InterPro" id="IPR007081">
    <property type="entry name" value="RNA_pol_Rpb1_5"/>
</dbReference>
<feature type="domain" description="RNA polymerase N-terminal" evidence="14">
    <location>
        <begin position="258"/>
        <end position="567"/>
    </location>
</feature>
<evidence type="ECO:0000256" key="1">
    <source>
        <dbReference type="ARBA" id="ARBA00004123"/>
    </source>
</evidence>
<keyword evidence="9" id="KW-0460">Magnesium</keyword>
<keyword evidence="11" id="KW-0539">Nucleus</keyword>
<evidence type="ECO:0000259" key="14">
    <source>
        <dbReference type="SMART" id="SM00663"/>
    </source>
</evidence>
<dbReference type="GO" id="GO:0006351">
    <property type="term" value="P:DNA-templated transcription"/>
    <property type="evidence" value="ECO:0007669"/>
    <property type="project" value="InterPro"/>
</dbReference>
<protein>
    <recommendedName>
        <fullName evidence="13">DNA-directed RNA polymerase subunit</fullName>
        <ecNumber evidence="13">2.7.7.6</ecNumber>
    </recommendedName>
</protein>
<dbReference type="STRING" id="130081.M2X7C8"/>
<evidence type="ECO:0000313" key="16">
    <source>
        <dbReference type="Proteomes" id="UP000030680"/>
    </source>
</evidence>
<dbReference type="GO" id="GO:0000428">
    <property type="term" value="C:DNA-directed RNA polymerase complex"/>
    <property type="evidence" value="ECO:0007669"/>
    <property type="project" value="UniProtKB-KW"/>
</dbReference>
<dbReference type="SUPFAM" id="SSF64484">
    <property type="entry name" value="beta and beta-prime subunits of DNA dependent RNA-polymerase"/>
    <property type="match status" value="1"/>
</dbReference>
<dbReference type="InterPro" id="IPR015700">
    <property type="entry name" value="RPC1"/>
</dbReference>
<keyword evidence="7" id="KW-0479">Metal-binding</keyword>
<evidence type="ECO:0000256" key="11">
    <source>
        <dbReference type="ARBA" id="ARBA00023242"/>
    </source>
</evidence>
<keyword evidence="6 13" id="KW-0548">Nucleotidyltransferase</keyword>
<dbReference type="NCBIfam" id="NF006336">
    <property type="entry name" value="PRK08566.1"/>
    <property type="match status" value="1"/>
</dbReference>
<comment type="similarity">
    <text evidence="2 13">Belongs to the RNA polymerase beta' chain family.</text>
</comment>
<dbReference type="InterPro" id="IPR044893">
    <property type="entry name" value="RNA_pol_Rpb1_clamp_domain"/>
</dbReference>
<evidence type="ECO:0000313" key="15">
    <source>
        <dbReference type="EMBL" id="EME32405.1"/>
    </source>
</evidence>
<dbReference type="Gene3D" id="6.10.250.2940">
    <property type="match status" value="1"/>
</dbReference>
<evidence type="ECO:0000256" key="3">
    <source>
        <dbReference type="ARBA" id="ARBA00011206"/>
    </source>
</evidence>
<dbReference type="SMART" id="SM00663">
    <property type="entry name" value="RPOLA_N"/>
    <property type="match status" value="1"/>
</dbReference>
<dbReference type="InterPro" id="IPR038120">
    <property type="entry name" value="Rpb1_funnel_sf"/>
</dbReference>
<evidence type="ECO:0000256" key="8">
    <source>
        <dbReference type="ARBA" id="ARBA00022833"/>
    </source>
</evidence>
<dbReference type="Proteomes" id="UP000030680">
    <property type="component" value="Unassembled WGS sequence"/>
</dbReference>
<dbReference type="Pfam" id="PF04998">
    <property type="entry name" value="RNA_pol_Rpb1_5"/>
    <property type="match status" value="1"/>
</dbReference>
<dbReference type="InterPro" id="IPR035697">
    <property type="entry name" value="RNAP_III_RPC1_N"/>
</dbReference>
<dbReference type="Pfam" id="PF04983">
    <property type="entry name" value="RNA_pol_Rpb1_3"/>
    <property type="match status" value="1"/>
</dbReference>
<dbReference type="Gene3D" id="2.40.40.20">
    <property type="match status" value="1"/>
</dbReference>
<dbReference type="Gene3D" id="4.10.860.120">
    <property type="entry name" value="RNA polymerase II, clamp domain"/>
    <property type="match status" value="1"/>
</dbReference>
<dbReference type="Gene3D" id="6.20.50.80">
    <property type="match status" value="1"/>
</dbReference>
<dbReference type="PANTHER" id="PTHR48446:SF1">
    <property type="entry name" value="DNA-DIRECTED RNA POLYMERASE SUBUNIT BETA' N-TERMINAL SECTION"/>
    <property type="match status" value="1"/>
</dbReference>
<comment type="catalytic activity">
    <reaction evidence="12 13">
        <text>RNA(n) + a ribonucleoside 5'-triphosphate = RNA(n+1) + diphosphate</text>
        <dbReference type="Rhea" id="RHEA:21248"/>
        <dbReference type="Rhea" id="RHEA-COMP:14527"/>
        <dbReference type="Rhea" id="RHEA-COMP:17342"/>
        <dbReference type="ChEBI" id="CHEBI:33019"/>
        <dbReference type="ChEBI" id="CHEBI:61557"/>
        <dbReference type="ChEBI" id="CHEBI:140395"/>
        <dbReference type="EC" id="2.7.7.6"/>
    </reaction>
</comment>
<dbReference type="GO" id="GO:0003899">
    <property type="term" value="F:DNA-directed RNA polymerase activity"/>
    <property type="evidence" value="ECO:0007669"/>
    <property type="project" value="UniProtKB-EC"/>
</dbReference>
<comment type="subcellular location">
    <subcellularLocation>
        <location evidence="1">Nucleus</location>
    </subcellularLocation>
</comment>
<dbReference type="InterPro" id="IPR042102">
    <property type="entry name" value="RNA_pol_Rpb1_3_sf"/>
</dbReference>
<accession>M2X7C8</accession>
<dbReference type="Gene3D" id="1.10.274.100">
    <property type="entry name" value="RNA polymerase Rpb1, domain 3"/>
    <property type="match status" value="1"/>
</dbReference>
<dbReference type="Pfam" id="PF05000">
    <property type="entry name" value="RNA_pol_Rpb1_4"/>
    <property type="match status" value="1"/>
</dbReference>
<dbReference type="EMBL" id="KB454486">
    <property type="protein sequence ID" value="EME32405.1"/>
    <property type="molecule type" value="Genomic_DNA"/>
</dbReference>
<dbReference type="Gramene" id="EME32405">
    <property type="protein sequence ID" value="EME32405"/>
    <property type="gene ID" value="Gasu_04920"/>
</dbReference>
<dbReference type="GeneID" id="17090989"/>
<comment type="function">
    <text evidence="13">DNA-dependent RNA polymerase catalyzes the transcription of DNA into RNA using the four ribonucleoside triphosphates as substrates.</text>
</comment>
<dbReference type="RefSeq" id="XP_005708925.1">
    <property type="nucleotide sequence ID" value="XM_005708868.1"/>
</dbReference>
<evidence type="ECO:0000256" key="12">
    <source>
        <dbReference type="ARBA" id="ARBA00048552"/>
    </source>
</evidence>
<organism evidence="15 16">
    <name type="scientific">Galdieria sulphuraria</name>
    <name type="common">Red alga</name>
    <dbReference type="NCBI Taxonomy" id="130081"/>
    <lineage>
        <taxon>Eukaryota</taxon>
        <taxon>Rhodophyta</taxon>
        <taxon>Bangiophyceae</taxon>
        <taxon>Galdieriales</taxon>
        <taxon>Galdieriaceae</taxon>
        <taxon>Galdieria</taxon>
    </lineage>
</organism>
<dbReference type="Gene3D" id="3.30.1490.180">
    <property type="entry name" value="RNA polymerase ii"/>
    <property type="match status" value="1"/>
</dbReference>
<sequence length="1423" mass="157446">MSSTVSTFQPIKLEVVKEQDTPVKISCIQFCVPRAEDVARTSVTRITSRDLYTQPLRKPAAGGVLDLHLGPSDKTGQCQTCGESLATCVGHFGDISLAFPVFHMGYFKATYFILQCVCKACSRVLLPKELVSEFLHKLRSPITRANPSKRKAVLKNILKLCKSRKHCPFCGSPNGAVKKVGVMKLIHDPFSSAKDTEEEKENFLRKFHFVADNLSDVSPHIQKAVDDLNPLRVLEILSRIPPEDVILLGMDPTYNRPENLLLTNFPVPPACLRPSVCSDPTIGSNEDDLTMKLSEIVHINCILQQAMENGGNASLVMDDWELLQLECARYINADLPGLPPSATSGKTIRGLCQRLKGKQGRFRGNLSGKRVDFSSRTVISPDPNLSIEQVGVPVYVAKQLTFPERVTKYNIKQLSKAVLNGPDIHPGANFVELKDGKFGSWTKRFLRYGDRKKIAQELSLGLVVERHLRDNDIVLFNRQPSLHRVSIMCHRVKVFPCRTFRLNECVCTPYNADFDGDEMNMHVPQTEEARAEAATLMCVQENLVTPRNGEPLIAATQDFLSACYKFTCKDVYLDRAEFTRIIFLSGLQSVAYDLKLPNPAIIKPFEMWTGKQAISFILRLCPGFQTMTAYVYEKQWSHPSGYESNFLAPHLCKNDGYVYIRNGELLCGQLGKASLGSGSKRSLFYLLSREGGNSAAASAMSMISKFASRWFSDFGFSLGIDDVTPSVILQARKDELLRAGYKDCDDLIEAFQSRTLEARPGCTVEQTLEVSINAVLSKIREDAGKVCIAAIDPKVNSAMAMALCGSKGSNINISQMISCVGQQTVNGCRVPDGFLGRALPHFASGMSARTPWAKGFVKNSFFSGMTATEFFFHTMAGREGLVDTAVKTAETGYMQRRLMKALEDLSVNYDNTVRYSDGTVVQFLYGDDGMDPTVVEGASGANCPLNLEQLLEDSKAEGTIKSKGEPRLNPDEVIHYADSLTFHSFGAFEDSESHLKILRDVKNFLSSIARKHEMELERISSSCSNGSMLRDTIDAAFGLRKSQLDALVRRIVHKLQRFKIEPGTAVGAIGAQSIGEPGTQMTLKTFHFAGVASMNITLGVPRIKEIINASPIINTPVITAELVSPNDITIARIVKGRIERTTLGEICNFIKEVYRRNQVYISLQLDKELISRLQLDVDVNVVRNAIVNNSKLRLKENDIAVVSDDRLHIFVPSKASGDLYFQMNSLKRQLPHVVVQGISSIKRAVIHQKDDKSYQLLVEGSDLLSVMTTAGVEGTCTTSNHVIIVEKVLGIEAARKTVASEIQYTMASHGMSIDTRHVALLADVMSFRGEILGITRFGIGKMKTSAIMLASFEKTVDHLFDAALYKTQDDVVGVSECVIMGMPVPLGTGLFGLLRNDRNSVVVPPPRKETILQKRNIYRRLGL</sequence>
<dbReference type="EC" id="2.7.7.6" evidence="13"/>
<dbReference type="Gene3D" id="1.10.150.390">
    <property type="match status" value="1"/>
</dbReference>
<dbReference type="InterPro" id="IPR035698">
    <property type="entry name" value="RNAP_III_Rpc1_C"/>
</dbReference>
<evidence type="ECO:0000256" key="5">
    <source>
        <dbReference type="ARBA" id="ARBA00022679"/>
    </source>
</evidence>
<keyword evidence="4 13" id="KW-0240">DNA-directed RNA polymerase</keyword>
<dbReference type="GO" id="GO:0003677">
    <property type="term" value="F:DNA binding"/>
    <property type="evidence" value="ECO:0007669"/>
    <property type="project" value="InterPro"/>
</dbReference>
<dbReference type="GO" id="GO:0005634">
    <property type="term" value="C:nucleus"/>
    <property type="evidence" value="ECO:0007669"/>
    <property type="project" value="UniProtKB-SubCell"/>
</dbReference>
<dbReference type="OrthoDB" id="270392at2759"/>
<dbReference type="InterPro" id="IPR000722">
    <property type="entry name" value="RNA_pol_asu"/>
</dbReference>
<comment type="subunit">
    <text evidence="3">Component of the RNA polymerase III (Pol III) complex consisting of 17 subunits.</text>
</comment>
<dbReference type="GO" id="GO:0046872">
    <property type="term" value="F:metal ion binding"/>
    <property type="evidence" value="ECO:0007669"/>
    <property type="project" value="UniProtKB-KW"/>
</dbReference>
<dbReference type="Pfam" id="PF04997">
    <property type="entry name" value="RNA_pol_Rpb1_1"/>
    <property type="match status" value="1"/>
</dbReference>
<evidence type="ECO:0000256" key="10">
    <source>
        <dbReference type="ARBA" id="ARBA00023163"/>
    </source>
</evidence>
<evidence type="ECO:0000256" key="13">
    <source>
        <dbReference type="RuleBase" id="RU004279"/>
    </source>
</evidence>
<keyword evidence="16" id="KW-1185">Reference proteome</keyword>
<dbReference type="CDD" id="cd02736">
    <property type="entry name" value="RNAP_III_Rpc1_C"/>
    <property type="match status" value="1"/>
</dbReference>
<evidence type="ECO:0000256" key="4">
    <source>
        <dbReference type="ARBA" id="ARBA00022478"/>
    </source>
</evidence>
<dbReference type="OMA" id="AVCPPYN"/>
<dbReference type="CDD" id="cd02583">
    <property type="entry name" value="RNAP_III_RPC1_N"/>
    <property type="match status" value="1"/>
</dbReference>
<name>M2X7C8_GALSU</name>
<dbReference type="PANTHER" id="PTHR48446">
    <property type="entry name" value="DNA-DIRECTED RNA POLYMERASE SUBUNIT BETA' N-TERMINAL SECTION"/>
    <property type="match status" value="1"/>
</dbReference>
<keyword evidence="8" id="KW-0862">Zinc</keyword>
<reference evidence="16" key="1">
    <citation type="journal article" date="2013" name="Science">
        <title>Gene transfer from bacteria and archaea facilitated evolution of an extremophilic eukaryote.</title>
        <authorList>
            <person name="Schonknecht G."/>
            <person name="Chen W.H."/>
            <person name="Ternes C.M."/>
            <person name="Barbier G.G."/>
            <person name="Shrestha R.P."/>
            <person name="Stanke M."/>
            <person name="Brautigam A."/>
            <person name="Baker B.J."/>
            <person name="Banfield J.F."/>
            <person name="Garavito R.M."/>
            <person name="Carr K."/>
            <person name="Wilkerson C."/>
            <person name="Rensing S.A."/>
            <person name="Gagneul D."/>
            <person name="Dickenson N.E."/>
            <person name="Oesterhelt C."/>
            <person name="Lercher M.J."/>
            <person name="Weber A.P."/>
        </authorList>
    </citation>
    <scope>NUCLEOTIDE SEQUENCE [LARGE SCALE GENOMIC DNA]</scope>
    <source>
        <strain evidence="16">074W</strain>
    </source>
</reference>
<dbReference type="Pfam" id="PF00623">
    <property type="entry name" value="RNA_pol_Rpb1_2"/>
    <property type="match status" value="1"/>
</dbReference>